<evidence type="ECO:0000313" key="18">
    <source>
        <dbReference type="Proteomes" id="UP000653454"/>
    </source>
</evidence>
<dbReference type="PRINTS" id="PR00385">
    <property type="entry name" value="P450"/>
</dbReference>
<comment type="function">
    <text evidence="2">May be involved in the metabolism of insect hormones and in the breakdown of synthetic insecticides.</text>
</comment>
<dbReference type="InterPro" id="IPR002401">
    <property type="entry name" value="Cyt_P450_E_grp-I"/>
</dbReference>
<evidence type="ECO:0000256" key="12">
    <source>
        <dbReference type="ARBA" id="ARBA00023033"/>
    </source>
</evidence>
<evidence type="ECO:0000313" key="17">
    <source>
        <dbReference type="EMBL" id="CAG9137184.1"/>
    </source>
</evidence>
<feature type="binding site" description="axial binding residue" evidence="14">
    <location>
        <position position="453"/>
    </location>
    <ligand>
        <name>heme</name>
        <dbReference type="ChEBI" id="CHEBI:30413"/>
    </ligand>
    <ligandPart>
        <name>Fe</name>
        <dbReference type="ChEBI" id="CHEBI:18248"/>
    </ligandPart>
</feature>
<keyword evidence="18" id="KW-1185">Reference proteome</keyword>
<keyword evidence="11 14" id="KW-0408">Iron</keyword>
<dbReference type="PROSITE" id="PS00086">
    <property type="entry name" value="CYTOCHROME_P450"/>
    <property type="match status" value="1"/>
</dbReference>
<evidence type="ECO:0000256" key="6">
    <source>
        <dbReference type="ARBA" id="ARBA00022617"/>
    </source>
</evidence>
<evidence type="ECO:0000256" key="10">
    <source>
        <dbReference type="ARBA" id="ARBA00023002"/>
    </source>
</evidence>
<comment type="subcellular location">
    <subcellularLocation>
        <location evidence="4">Endoplasmic reticulum membrane</location>
        <topology evidence="4">Peripheral membrane protein</topology>
    </subcellularLocation>
    <subcellularLocation>
        <location evidence="3">Microsome membrane</location>
        <topology evidence="3">Peripheral membrane protein</topology>
    </subcellularLocation>
</comment>
<dbReference type="GO" id="GO:0005506">
    <property type="term" value="F:iron ion binding"/>
    <property type="evidence" value="ECO:0007669"/>
    <property type="project" value="InterPro"/>
</dbReference>
<gene>
    <name evidence="17" type="ORF">PLXY2_LOCUS15441</name>
</gene>
<keyword evidence="9" id="KW-0492">Microsome</keyword>
<dbReference type="GO" id="GO:0004497">
    <property type="term" value="F:monooxygenase activity"/>
    <property type="evidence" value="ECO:0007669"/>
    <property type="project" value="UniProtKB-KW"/>
</dbReference>
<dbReference type="Pfam" id="PF00067">
    <property type="entry name" value="p450"/>
    <property type="match status" value="1"/>
</dbReference>
<evidence type="ECO:0000256" key="7">
    <source>
        <dbReference type="ARBA" id="ARBA00022723"/>
    </source>
</evidence>
<dbReference type="CDD" id="cd20628">
    <property type="entry name" value="CYP4"/>
    <property type="match status" value="1"/>
</dbReference>
<keyword evidence="16" id="KW-0732">Signal</keyword>
<keyword evidence="12 15" id="KW-0503">Monooxygenase</keyword>
<dbReference type="InterPro" id="IPR050196">
    <property type="entry name" value="Cytochrome_P450_Monoox"/>
</dbReference>
<dbReference type="GO" id="GO:0016705">
    <property type="term" value="F:oxidoreductase activity, acting on paired donors, with incorporation or reduction of molecular oxygen"/>
    <property type="evidence" value="ECO:0007669"/>
    <property type="project" value="InterPro"/>
</dbReference>
<evidence type="ECO:0000256" key="4">
    <source>
        <dbReference type="ARBA" id="ARBA00004406"/>
    </source>
</evidence>
<evidence type="ECO:0000256" key="11">
    <source>
        <dbReference type="ARBA" id="ARBA00023004"/>
    </source>
</evidence>
<proteinExistence type="inferred from homology"/>
<keyword evidence="7 14" id="KW-0479">Metal-binding</keyword>
<dbReference type="SUPFAM" id="SSF48264">
    <property type="entry name" value="Cytochrome P450"/>
    <property type="match status" value="1"/>
</dbReference>
<evidence type="ECO:0000256" key="5">
    <source>
        <dbReference type="ARBA" id="ARBA00010617"/>
    </source>
</evidence>
<dbReference type="InterPro" id="IPR036396">
    <property type="entry name" value="Cyt_P450_sf"/>
</dbReference>
<keyword evidence="13" id="KW-0472">Membrane</keyword>
<evidence type="ECO:0000256" key="14">
    <source>
        <dbReference type="PIRSR" id="PIRSR602401-1"/>
    </source>
</evidence>
<dbReference type="InterPro" id="IPR001128">
    <property type="entry name" value="Cyt_P450"/>
</dbReference>
<name>A0A8S4GB70_PLUXY</name>
<feature type="chain" id="PRO_5035722400" evidence="16">
    <location>
        <begin position="22"/>
        <end position="508"/>
    </location>
</feature>
<evidence type="ECO:0000256" key="15">
    <source>
        <dbReference type="RuleBase" id="RU000461"/>
    </source>
</evidence>
<dbReference type="Gene3D" id="1.10.630.10">
    <property type="entry name" value="Cytochrome P450"/>
    <property type="match status" value="1"/>
</dbReference>
<reference evidence="17" key="1">
    <citation type="submission" date="2020-11" db="EMBL/GenBank/DDBJ databases">
        <authorList>
            <person name="Whiteford S."/>
        </authorList>
    </citation>
    <scope>NUCLEOTIDE SEQUENCE</scope>
</reference>
<evidence type="ECO:0000256" key="8">
    <source>
        <dbReference type="ARBA" id="ARBA00022824"/>
    </source>
</evidence>
<dbReference type="EMBL" id="CAJHNJ030000193">
    <property type="protein sequence ID" value="CAG9137184.1"/>
    <property type="molecule type" value="Genomic_DNA"/>
</dbReference>
<organism evidence="17 18">
    <name type="scientific">Plutella xylostella</name>
    <name type="common">Diamondback moth</name>
    <name type="synonym">Plutella maculipennis</name>
    <dbReference type="NCBI Taxonomy" id="51655"/>
    <lineage>
        <taxon>Eukaryota</taxon>
        <taxon>Metazoa</taxon>
        <taxon>Ecdysozoa</taxon>
        <taxon>Arthropoda</taxon>
        <taxon>Hexapoda</taxon>
        <taxon>Insecta</taxon>
        <taxon>Pterygota</taxon>
        <taxon>Neoptera</taxon>
        <taxon>Endopterygota</taxon>
        <taxon>Lepidoptera</taxon>
        <taxon>Glossata</taxon>
        <taxon>Ditrysia</taxon>
        <taxon>Yponomeutoidea</taxon>
        <taxon>Plutellidae</taxon>
        <taxon>Plutella</taxon>
    </lineage>
</organism>
<sequence length="508" mass="58695">MLWGLVVVICVLLVLVFIDRACKNESFEKIPGPPGIPFLENALDFAIDPVKLFNYFRNLALNNKDLFKVKIGPKKFVIIYNPEDVETLISGTKHNSKGFLYGFMKIWLKDGLLLSDGQKWHTRRKILTPAFHFNILRHFNSILVENCWKFVKRLELELDKPKTELSTVITEFTLNSICETAMGTKLDEETTDGMGKKYKNAIFKMGRYIVYRASRIWMYPTFIFDITIVGRKQKRVLDLMSSFRDNVIDKRRESAECKKLLLEATAKADTPAANDDIYLTRGKKKLAMLDLLLQAEKEGKIDAKGIGEEVDTFMFEGHDTTSTALQMIFMLLANNVDSQDKIVDECDRIFGSSDRSATMDDLTQMKYLECCIKEGLRLFPPVFFIQRMLTEPMKFRDHEVPAGTDCTVFILDLHRRADQFDEPHSFRPERFLADSPSWHPYSYIPFSAGPRNCIGQKFAMMEMKLAISSVLRRYKLLPVTKPDDVVFITDFILRPSHPIYVKFARRQD</sequence>
<dbReference type="GO" id="GO:0020037">
    <property type="term" value="F:heme binding"/>
    <property type="evidence" value="ECO:0007669"/>
    <property type="project" value="InterPro"/>
</dbReference>
<protein>
    <submittedName>
        <fullName evidence="17">(diamondback moth) hypothetical protein</fullName>
    </submittedName>
</protein>
<comment type="caution">
    <text evidence="17">The sequence shown here is derived from an EMBL/GenBank/DDBJ whole genome shotgun (WGS) entry which is preliminary data.</text>
</comment>
<feature type="signal peptide" evidence="16">
    <location>
        <begin position="1"/>
        <end position="21"/>
    </location>
</feature>
<keyword evidence="8" id="KW-0256">Endoplasmic reticulum</keyword>
<evidence type="ECO:0000256" key="13">
    <source>
        <dbReference type="ARBA" id="ARBA00023136"/>
    </source>
</evidence>
<comment type="similarity">
    <text evidence="5 15">Belongs to the cytochrome P450 family.</text>
</comment>
<evidence type="ECO:0000256" key="9">
    <source>
        <dbReference type="ARBA" id="ARBA00022848"/>
    </source>
</evidence>
<dbReference type="PRINTS" id="PR00463">
    <property type="entry name" value="EP450I"/>
</dbReference>
<keyword evidence="10 15" id="KW-0560">Oxidoreductase</keyword>
<evidence type="ECO:0000256" key="1">
    <source>
        <dbReference type="ARBA" id="ARBA00001971"/>
    </source>
</evidence>
<dbReference type="InterPro" id="IPR017972">
    <property type="entry name" value="Cyt_P450_CS"/>
</dbReference>
<evidence type="ECO:0000256" key="3">
    <source>
        <dbReference type="ARBA" id="ARBA00004174"/>
    </source>
</evidence>
<evidence type="ECO:0000256" key="2">
    <source>
        <dbReference type="ARBA" id="ARBA00003690"/>
    </source>
</evidence>
<dbReference type="AlphaFoldDB" id="A0A8S4GB70"/>
<evidence type="ECO:0000256" key="16">
    <source>
        <dbReference type="SAM" id="SignalP"/>
    </source>
</evidence>
<dbReference type="GO" id="GO:0005789">
    <property type="term" value="C:endoplasmic reticulum membrane"/>
    <property type="evidence" value="ECO:0007669"/>
    <property type="project" value="UniProtKB-SubCell"/>
</dbReference>
<comment type="cofactor">
    <cofactor evidence="1 14">
        <name>heme</name>
        <dbReference type="ChEBI" id="CHEBI:30413"/>
    </cofactor>
</comment>
<dbReference type="Proteomes" id="UP000653454">
    <property type="component" value="Unassembled WGS sequence"/>
</dbReference>
<keyword evidence="6 14" id="KW-0349">Heme</keyword>
<accession>A0A8S4GB70</accession>
<dbReference type="PANTHER" id="PTHR24291">
    <property type="entry name" value="CYTOCHROME P450 FAMILY 4"/>
    <property type="match status" value="1"/>
</dbReference>
<dbReference type="PANTHER" id="PTHR24291:SF189">
    <property type="entry name" value="CYTOCHROME P450 4C3-RELATED"/>
    <property type="match status" value="1"/>
</dbReference>